<evidence type="ECO:0000256" key="10">
    <source>
        <dbReference type="SAM" id="MobiDB-lite"/>
    </source>
</evidence>
<feature type="active site" description="For glutaminase activity" evidence="7">
    <location>
        <position position="129"/>
    </location>
</feature>
<keyword evidence="12" id="KW-0808">Transferase</keyword>
<comment type="catalytic activity">
    <reaction evidence="7 8">
        <text>deamido-NAD(+) + L-glutamine + ATP + H2O = L-glutamate + AMP + diphosphate + NAD(+) + H(+)</text>
        <dbReference type="Rhea" id="RHEA:24384"/>
        <dbReference type="ChEBI" id="CHEBI:15377"/>
        <dbReference type="ChEBI" id="CHEBI:15378"/>
        <dbReference type="ChEBI" id="CHEBI:29985"/>
        <dbReference type="ChEBI" id="CHEBI:30616"/>
        <dbReference type="ChEBI" id="CHEBI:33019"/>
        <dbReference type="ChEBI" id="CHEBI:57540"/>
        <dbReference type="ChEBI" id="CHEBI:58359"/>
        <dbReference type="ChEBI" id="CHEBI:58437"/>
        <dbReference type="ChEBI" id="CHEBI:456215"/>
        <dbReference type="EC" id="6.3.5.1"/>
    </reaction>
</comment>
<dbReference type="UniPathway" id="UPA00253">
    <property type="reaction ID" value="UER00334"/>
</dbReference>
<evidence type="ECO:0000256" key="1">
    <source>
        <dbReference type="ARBA" id="ARBA00005188"/>
    </source>
</evidence>
<dbReference type="InterPro" id="IPR036526">
    <property type="entry name" value="C-N_Hydrolase_sf"/>
</dbReference>
<dbReference type="InterPro" id="IPR003010">
    <property type="entry name" value="C-N_Hydrolase"/>
</dbReference>
<dbReference type="AlphaFoldDB" id="A0A6J4R483"/>
<gene>
    <name evidence="7" type="primary">nadE</name>
    <name evidence="12" type="ORF">AVDCRST_MAG28-3027</name>
</gene>
<feature type="region of interest" description="Disordered" evidence="10">
    <location>
        <begin position="271"/>
        <end position="293"/>
    </location>
</feature>
<dbReference type="SUPFAM" id="SSF56317">
    <property type="entry name" value="Carbon-nitrogen hydrolase"/>
    <property type="match status" value="1"/>
</dbReference>
<dbReference type="GO" id="GO:0005737">
    <property type="term" value="C:cytoplasm"/>
    <property type="evidence" value="ECO:0007669"/>
    <property type="project" value="InterPro"/>
</dbReference>
<evidence type="ECO:0000256" key="2">
    <source>
        <dbReference type="ARBA" id="ARBA00007145"/>
    </source>
</evidence>
<feature type="binding site" evidence="7">
    <location>
        <begin position="325"/>
        <end position="332"/>
    </location>
    <ligand>
        <name>ATP</name>
        <dbReference type="ChEBI" id="CHEBI:30616"/>
    </ligand>
</feature>
<dbReference type="NCBIfam" id="TIGR00552">
    <property type="entry name" value="nadE"/>
    <property type="match status" value="1"/>
</dbReference>
<dbReference type="InterPro" id="IPR014445">
    <property type="entry name" value="Gln-dep_NAD_synthase"/>
</dbReference>
<dbReference type="CDD" id="cd00553">
    <property type="entry name" value="NAD_synthase"/>
    <property type="match status" value="1"/>
</dbReference>
<dbReference type="Pfam" id="PF02540">
    <property type="entry name" value="NAD_synthase"/>
    <property type="match status" value="1"/>
</dbReference>
<dbReference type="GO" id="GO:0016740">
    <property type="term" value="F:transferase activity"/>
    <property type="evidence" value="ECO:0007669"/>
    <property type="project" value="UniProtKB-KW"/>
</dbReference>
<dbReference type="EC" id="6.3.5.1" evidence="7 8"/>
<keyword evidence="3 7" id="KW-0436">Ligase</keyword>
<organism evidence="12">
    <name type="scientific">uncultured Rubrobacteraceae bacterium</name>
    <dbReference type="NCBI Taxonomy" id="349277"/>
    <lineage>
        <taxon>Bacteria</taxon>
        <taxon>Bacillati</taxon>
        <taxon>Actinomycetota</taxon>
        <taxon>Rubrobacteria</taxon>
        <taxon>Rubrobacterales</taxon>
        <taxon>Rubrobacteraceae</taxon>
        <taxon>environmental samples</taxon>
    </lineage>
</organism>
<feature type="active site" description="Nucleophile; for glutaminase activity" evidence="7">
    <location>
        <position position="166"/>
    </location>
</feature>
<dbReference type="Gene3D" id="3.60.110.10">
    <property type="entry name" value="Carbon-nitrogen hydrolase"/>
    <property type="match status" value="1"/>
</dbReference>
<protein>
    <recommendedName>
        <fullName evidence="7 8">Glutamine-dependent NAD(+) synthetase</fullName>
        <ecNumber evidence="7 8">6.3.5.1</ecNumber>
    </recommendedName>
    <alternativeName>
        <fullName evidence="7 8">NAD(+) synthase [glutamine-hydrolyzing]</fullName>
    </alternativeName>
</protein>
<feature type="domain" description="CN hydrolase" evidence="11">
    <location>
        <begin position="12"/>
        <end position="263"/>
    </location>
</feature>
<evidence type="ECO:0000256" key="8">
    <source>
        <dbReference type="PIRNR" id="PIRNR006630"/>
    </source>
</evidence>
<dbReference type="InterPro" id="IPR014729">
    <property type="entry name" value="Rossmann-like_a/b/a_fold"/>
</dbReference>
<comment type="similarity">
    <text evidence="2 7 8">In the C-terminal section; belongs to the NAD synthetase family.</text>
</comment>
<dbReference type="GO" id="GO:0005524">
    <property type="term" value="F:ATP binding"/>
    <property type="evidence" value="ECO:0007669"/>
    <property type="project" value="UniProtKB-UniRule"/>
</dbReference>
<dbReference type="EMBL" id="CADCVE010000074">
    <property type="protein sequence ID" value="CAA9459642.1"/>
    <property type="molecule type" value="Genomic_DNA"/>
</dbReference>
<dbReference type="PANTHER" id="PTHR23090:SF9">
    <property type="entry name" value="GLUTAMINE-DEPENDENT NAD(+) SYNTHETASE"/>
    <property type="match status" value="1"/>
</dbReference>
<dbReference type="NCBIfam" id="NF010588">
    <property type="entry name" value="PRK13981.1"/>
    <property type="match status" value="1"/>
</dbReference>
<comment type="pathway">
    <text evidence="1 7 8">Cofactor biosynthesis; NAD(+) biosynthesis; NAD(+) from deamido-NAD(+) (L-Gln route): step 1/1.</text>
</comment>
<dbReference type="PROSITE" id="PS50263">
    <property type="entry name" value="CN_HYDROLASE"/>
    <property type="match status" value="1"/>
</dbReference>
<dbReference type="GO" id="GO:0004359">
    <property type="term" value="F:glutaminase activity"/>
    <property type="evidence" value="ECO:0007669"/>
    <property type="project" value="InterPro"/>
</dbReference>
<feature type="active site" description="Proton acceptor; for glutaminase activity" evidence="7">
    <location>
        <position position="53"/>
    </location>
</feature>
<sequence length="575" mass="62722">MQIVKGDTMTALRIAVAQLPNRVGDLYGNAERIAKAMAWAEQEEQADVLVLPELVLTGYPLADLVLHHEFVDDAEEALARLARQSGRMTTVLSTIDRVPPQRSWDTRERDVSIAAKLLCDGEVRGCYHKVLLPVYDLFDEARNFAPGSRSNLVWRIGDVVVGVSICEDMWSPDGPPEAQSAAGAQILLVPNSSPFHRGKARSRLALTRKVAIRNGVPVVYVNFVGGQDDVVFDGGSIIVDGEGTLLARGAEFAEEWFTVDVPVAEPRPVTGPLSNIHTRPTPHRAPPGAWKPRPPLDDLEAVWDALVMGVRDYTERNGFKGVALGLSGGIDSAVAAMVAADALGPEGVLAVAMPAPETPDEALADAEDLARNLGIAFDTVPVEMPTTEADVPDDAEPLTKEDAAVRRERRYSRARAVALSDIFDERGYLVLATSNKTHISVGAANLLGDLVGGFAPLKDCPKTLLYDLARYRNSIADVCPWRILDMQSSAQATLPEGLPSYGVLDEIVERYVEHSASLKDLIDAGFDPAMVTDVLRRIDEAERIRRYTPPGIKITSRAFDQDRRMPLPNNWRAHR</sequence>
<dbReference type="PIRSF" id="PIRSF006630">
    <property type="entry name" value="NADS_GAT"/>
    <property type="match status" value="1"/>
</dbReference>
<evidence type="ECO:0000256" key="5">
    <source>
        <dbReference type="ARBA" id="ARBA00022840"/>
    </source>
</evidence>
<evidence type="ECO:0000256" key="4">
    <source>
        <dbReference type="ARBA" id="ARBA00022741"/>
    </source>
</evidence>
<evidence type="ECO:0000256" key="3">
    <source>
        <dbReference type="ARBA" id="ARBA00022598"/>
    </source>
</evidence>
<keyword evidence="5 7" id="KW-0067">ATP-binding</keyword>
<feature type="binding site" evidence="7">
    <location>
        <position position="199"/>
    </location>
    <ligand>
        <name>L-glutamine</name>
        <dbReference type="ChEBI" id="CHEBI:58359"/>
    </ligand>
</feature>
<dbReference type="InterPro" id="IPR003694">
    <property type="entry name" value="NAD_synthase"/>
</dbReference>
<accession>A0A6J4R483</accession>
<feature type="binding site" evidence="7">
    <location>
        <position position="193"/>
    </location>
    <ligand>
        <name>L-glutamine</name>
        <dbReference type="ChEBI" id="CHEBI:58359"/>
    </ligand>
</feature>
<keyword evidence="6 7" id="KW-0520">NAD</keyword>
<comment type="caution">
    <text evidence="7">Lacks conserved residue(s) required for the propagation of feature annotation.</text>
</comment>
<evidence type="ECO:0000256" key="9">
    <source>
        <dbReference type="RuleBase" id="RU003811"/>
    </source>
</evidence>
<dbReference type="GO" id="GO:0009435">
    <property type="term" value="P:NAD+ biosynthetic process"/>
    <property type="evidence" value="ECO:0007669"/>
    <property type="project" value="UniProtKB-UniRule"/>
</dbReference>
<dbReference type="InterPro" id="IPR022310">
    <property type="entry name" value="NAD/GMP_synthase"/>
</dbReference>
<dbReference type="PANTHER" id="PTHR23090">
    <property type="entry name" value="NH 3 /GLUTAMINE-DEPENDENT NAD + SYNTHETASE"/>
    <property type="match status" value="1"/>
</dbReference>
<evidence type="ECO:0000256" key="7">
    <source>
        <dbReference type="HAMAP-Rule" id="MF_02090"/>
    </source>
</evidence>
<feature type="binding site" evidence="7">
    <location>
        <position position="433"/>
    </location>
    <ligand>
        <name>ATP</name>
        <dbReference type="ChEBI" id="CHEBI:30616"/>
    </ligand>
</feature>
<dbReference type="HAMAP" id="MF_02090">
    <property type="entry name" value="NadE_glutamine_dep"/>
    <property type="match status" value="1"/>
</dbReference>
<keyword evidence="4 7" id="KW-0547">Nucleotide-binding</keyword>
<dbReference type="GO" id="GO:0003952">
    <property type="term" value="F:NAD+ synthase (glutamine-hydrolyzing) activity"/>
    <property type="evidence" value="ECO:0007669"/>
    <property type="project" value="UniProtKB-UniRule"/>
</dbReference>
<name>A0A6J4R483_9ACTN</name>
<dbReference type="Pfam" id="PF00795">
    <property type="entry name" value="CN_hydrolase"/>
    <property type="match status" value="1"/>
</dbReference>
<evidence type="ECO:0000259" key="11">
    <source>
        <dbReference type="PROSITE" id="PS50263"/>
    </source>
</evidence>
<dbReference type="CDD" id="cd07570">
    <property type="entry name" value="GAT_Gln-NAD-synth"/>
    <property type="match status" value="1"/>
</dbReference>
<dbReference type="SUPFAM" id="SSF52402">
    <property type="entry name" value="Adenine nucleotide alpha hydrolases-like"/>
    <property type="match status" value="1"/>
</dbReference>
<dbReference type="Gene3D" id="3.40.50.620">
    <property type="entry name" value="HUPs"/>
    <property type="match status" value="1"/>
</dbReference>
<comment type="function">
    <text evidence="7">Catalyzes the ATP-dependent amidation of deamido-NAD to form NAD. Uses L-glutamine as a nitrogen source.</text>
</comment>
<proteinExistence type="inferred from homology"/>
<dbReference type="GO" id="GO:0008795">
    <property type="term" value="F:NAD+ synthase activity"/>
    <property type="evidence" value="ECO:0007669"/>
    <property type="project" value="UniProtKB-UniRule"/>
</dbReference>
<feature type="binding site" evidence="7">
    <location>
        <position position="135"/>
    </location>
    <ligand>
        <name>L-glutamine</name>
        <dbReference type="ChEBI" id="CHEBI:58359"/>
    </ligand>
</feature>
<comment type="similarity">
    <text evidence="9">Belongs to the NAD synthetase family.</text>
</comment>
<keyword evidence="12" id="KW-0315">Glutamine amidotransferase</keyword>
<evidence type="ECO:0000313" key="12">
    <source>
        <dbReference type="EMBL" id="CAA9459642.1"/>
    </source>
</evidence>
<evidence type="ECO:0000256" key="6">
    <source>
        <dbReference type="ARBA" id="ARBA00023027"/>
    </source>
</evidence>
<reference evidence="12" key="1">
    <citation type="submission" date="2020-02" db="EMBL/GenBank/DDBJ databases">
        <authorList>
            <person name="Meier V. D."/>
        </authorList>
    </citation>
    <scope>NUCLEOTIDE SEQUENCE</scope>
    <source>
        <strain evidence="12">AVDCRST_MAG28</strain>
    </source>
</reference>